<dbReference type="EMBL" id="LT160033">
    <property type="protein sequence ID" value="CXI90436.1"/>
    <property type="molecule type" value="Genomic_DNA"/>
</dbReference>
<evidence type="ECO:0000313" key="5">
    <source>
        <dbReference type="Proteomes" id="UP000069549"/>
    </source>
</evidence>
<sequence>MNNEMKIGKEELIKWIKKLLKRTNFDFNNLKDGDVYLELFEYIWPHAMKKYKGCIYINPINDINKKKNWNLIKTILNNVNIDINFINYDEICKNNFIECYQSLIILYFLYSLVKNKECDFTLAYPINKELTNFMSNEKPLNCLINSKSVKLSECVIKNKQYPQIDNMVNNKMDNIYTSHINYINEFNSKNKKTEQIILDSNIFPKKHTNNNESQINDSSIFNDDFMHSQNTELTKSFYSQAFKKKVDDITAKKIKDKSVTGLDSNYSLHKSKQNNPCNENLFFYNSLKKFEKNNNDYVKCSTISNASSSSEKSESISEKGGNGSEKNGNNPIKTKSSLLLDKIYYKETKENEKKTTHLHNFNDIEQIPKSNFFKYFNIGKHINEGNENSNLILQELDPPFPKSTESSKFSNISNLEKENKFNLEFQKINNEKKKHTKQTIYKIDASSQTNENDILNIFLNNNEMNNFENIWTNNNKNKNNNDGKRIKSDYFIEYLKRQIKIYKKELDIKTNELELTKKIHEKEIKDINETHNVDLLNLKEKHNNEILYLKNENIENIISIKKKYEHKLSNIEDDLLLDLDVLIFENHNVTDSSENYKNNESKTKINKQINGLSMNCDVENCFYSDNTFEQSSDNDDDNNNDNDDDNNNDNDDDNNNDNDNDNNNDDDNMISKNSFLSFTDNSGNETNEGNKLNSEKSKKWRKEKGNEIKGCKENNKIINNNIIKVNKNIQLSIKKIKHLVFEKNKENRTNNEYINNKIVNLKNMIKNNNLEKTKNYNNLEQNKEIFQELLKYIEEILTKNEDAFSNTDKEESYLKQIKNTIYNIIKNKQYDVKNDEICKMLDKSLITRFIIHIIFLLAKEHIKKQHIELNIMKNISLKDYTNDSTCIDKKIKIFETVEKPKGNFLNSEQINIQNSDTTIIPSNEIIKYEKELEKYEKIKNLEKKNKKLLSINEYYKKKLEHTEIWKKSIKNLKKKLNHENNDIIIKLPNERNKLNESNKNYPNCLDWIKYNFAEFPKFYLKIFKEKNENDAELMFLLKKLNRCDNEPEEFNIFDEHTTEIYKKINKLDEEGNEIIDTDNIFLKKDKIEIEKLTGTDNILLLDWKKNNSEKIKKKLTYLFWKMLGDIYKYRNIIQETFNYVNNLNKQFNNYILENDQRFKTSNNYFENFNQKNINLYLSDKYKLRKKVGIEKLNANIYKERYIDLLNKYQEEKNKYIFLINSCHENENVKYKYTINQLKDAYFNLKKYQIREIKWNQLTKLLATQINAPSTQIEQMIKDVWIEILATNNMENKIDNNIDEIYTNKKTKNIQNEESNYELIKKQTNFQTLQHIEQEQNEKNNGTYLISLLENTTQKTSIIKDRHIPKKDKIKTTNLVTIPGKITNKNNYKYDLKKNNEGNNNNNKKKSFFKIDNYSDQLNYYKYDFNTCLQNIKNNKICELYSENEQDDLEIYSDINLPNLEQCLDEVSKNKNQFIESANLDIYSNENNINESFYEPNDLDSLNEKKKEKKNIIFLLSEMAKESCIMFQNILKIKEGELKEKEEKILYLEQNISELKQQNINEQNNFQRLEDNQTNLKNQLSLLRNTIKYLNDQILLLNKEKLYLQINYLEKQKELEFNISNYKNTFNQIKENIQNYPLILYLLETLDKTKTSKNKSKDVDPQEIKDIANEEDVQSFFQTEKNANKETDNIRNKFEYLNRCNNIEQEEINSDKIKNNTKNCKILDNFSNFTNPIFDEQNKNIPNFTLNDLINDSYDY</sequence>
<protein>
    <submittedName>
        <fullName evidence="4">Calponin homology domain-containing protein, putative</fullName>
    </submittedName>
</protein>
<feature type="coiled-coil region" evidence="1">
    <location>
        <begin position="1530"/>
        <end position="1585"/>
    </location>
</feature>
<feature type="domain" description="Calponin-homology (CH)" evidence="3">
    <location>
        <begin position="6"/>
        <end position="117"/>
    </location>
</feature>
<dbReference type="InterPro" id="IPR036872">
    <property type="entry name" value="CH_dom_sf"/>
</dbReference>
<evidence type="ECO:0000313" key="4">
    <source>
        <dbReference type="EMBL" id="CXI90436.1"/>
    </source>
</evidence>
<keyword evidence="1" id="KW-0175">Coiled coil</keyword>
<dbReference type="Proteomes" id="UP000069549">
    <property type="component" value="Chromosome 13"/>
</dbReference>
<name>A0A0Y9Z8A0_PLABE</name>
<feature type="coiled-coil region" evidence="1">
    <location>
        <begin position="492"/>
        <end position="530"/>
    </location>
</feature>
<feature type="compositionally biased region" description="Acidic residues" evidence="2">
    <location>
        <begin position="632"/>
        <end position="668"/>
    </location>
</feature>
<dbReference type="InterPro" id="IPR001715">
    <property type="entry name" value="CH_dom"/>
</dbReference>
<dbReference type="PANTHER" id="PTHR42180">
    <property type="entry name" value="HOMOLOGY DOMAIN-CONTAINING PROTEIN,PUTATIVE-RELATED"/>
    <property type="match status" value="1"/>
</dbReference>
<dbReference type="PANTHER" id="PTHR42180:SF4">
    <property type="entry name" value="CALPONIN-HOMOLOGY (CH) DOMAIN-CONTAINING PROTEIN"/>
    <property type="match status" value="1"/>
</dbReference>
<feature type="compositionally biased region" description="Polar residues" evidence="2">
    <location>
        <begin position="670"/>
        <end position="692"/>
    </location>
</feature>
<organism evidence="4 5">
    <name type="scientific">Plasmodium berghei</name>
    <dbReference type="NCBI Taxonomy" id="5821"/>
    <lineage>
        <taxon>Eukaryota</taxon>
        <taxon>Sar</taxon>
        <taxon>Alveolata</taxon>
        <taxon>Apicomplexa</taxon>
        <taxon>Aconoidasida</taxon>
        <taxon>Haemosporida</taxon>
        <taxon>Plasmodiidae</taxon>
        <taxon>Plasmodium</taxon>
        <taxon>Plasmodium (Vinckeia)</taxon>
    </lineage>
</organism>
<gene>
    <name evidence="4" type="ORF">PBK173_000372200</name>
</gene>
<feature type="region of interest" description="Disordered" evidence="2">
    <location>
        <begin position="309"/>
        <end position="333"/>
    </location>
</feature>
<evidence type="ECO:0000256" key="1">
    <source>
        <dbReference type="SAM" id="Coils"/>
    </source>
</evidence>
<accession>A0A0Y9Z8A0</accession>
<feature type="coiled-coil region" evidence="1">
    <location>
        <begin position="762"/>
        <end position="796"/>
    </location>
</feature>
<proteinExistence type="predicted"/>
<feature type="compositionally biased region" description="Basic and acidic residues" evidence="2">
    <location>
        <begin position="693"/>
        <end position="706"/>
    </location>
</feature>
<evidence type="ECO:0000259" key="3">
    <source>
        <dbReference type="PROSITE" id="PS50021"/>
    </source>
</evidence>
<dbReference type="PROSITE" id="PS50021">
    <property type="entry name" value="CH"/>
    <property type="match status" value="1"/>
</dbReference>
<evidence type="ECO:0000256" key="2">
    <source>
        <dbReference type="SAM" id="MobiDB-lite"/>
    </source>
</evidence>
<dbReference type="SUPFAM" id="SSF47576">
    <property type="entry name" value="Calponin-homology domain, CH-domain"/>
    <property type="match status" value="1"/>
</dbReference>
<reference evidence="4 5" key="1">
    <citation type="submission" date="2016-02" db="EMBL/GenBank/DDBJ databases">
        <authorList>
            <consortium name="Pathogen Informatics"/>
        </authorList>
    </citation>
    <scope>NUCLEOTIDE SEQUENCE [LARGE SCALE GENOMIC DNA]</scope>
    <source>
        <strain evidence="4 5">K173</strain>
    </source>
</reference>
<feature type="region of interest" description="Disordered" evidence="2">
    <location>
        <begin position="627"/>
        <end position="706"/>
    </location>
</feature>
<dbReference type="VEuPathDB" id="PlasmoDB:PBANKA_1311600"/>
<feature type="coiled-coil region" evidence="1">
    <location>
        <begin position="925"/>
        <end position="958"/>
    </location>
</feature>